<dbReference type="Proteomes" id="UP000718821">
    <property type="component" value="Unassembled WGS sequence"/>
</dbReference>
<dbReference type="InterPro" id="IPR001646">
    <property type="entry name" value="5peptide_repeat"/>
</dbReference>
<dbReference type="Gene3D" id="2.160.20.80">
    <property type="entry name" value="E3 ubiquitin-protein ligase SopA"/>
    <property type="match status" value="1"/>
</dbReference>
<keyword evidence="2" id="KW-1185">Reference proteome</keyword>
<evidence type="ECO:0000313" key="2">
    <source>
        <dbReference type="Proteomes" id="UP000718821"/>
    </source>
</evidence>
<proteinExistence type="predicted"/>
<protein>
    <submittedName>
        <fullName evidence="1">Pentapeptide repeat-containing protein</fullName>
    </submittedName>
</protein>
<reference evidence="1" key="2">
    <citation type="journal article" date="2021" name="Sci. Rep.">
        <title>The distribution of antibiotic resistance genes in chicken gut microbiota commensals.</title>
        <authorList>
            <person name="Juricova H."/>
            <person name="Matiasovicova J."/>
            <person name="Kubasova T."/>
            <person name="Cejkova D."/>
            <person name="Rychlik I."/>
        </authorList>
    </citation>
    <scope>NUCLEOTIDE SEQUENCE</scope>
    <source>
        <strain evidence="1">An836</strain>
    </source>
</reference>
<dbReference type="Pfam" id="PF00805">
    <property type="entry name" value="Pentapeptide"/>
    <property type="match status" value="2"/>
</dbReference>
<name>A0A938WW43_9BIFI</name>
<sequence length="209" mass="21751">MAEGRVGALEPEGTYDGLRFSGAMAADIGDAAVPAVIDCTLASFLGCGLDAIAAESLVLDRARLTGTDLTGCSLAEVSLAGATLDDVRVTASRLGAATAIDSVLRVVEFDGCRIDYLNLRGAQWRDVTFRDCRIGVFDAADARLTRLAFPGTAVASLDLRHARLQDVDLRGARLRGIAGVEHLAGATMDLDQIAGLAAAFASSIGIRLE</sequence>
<dbReference type="EMBL" id="JACLYU010000011">
    <property type="protein sequence ID" value="MBM6699970.1"/>
    <property type="molecule type" value="Genomic_DNA"/>
</dbReference>
<organism evidence="1 2">
    <name type="scientific">Bifidobacterium pullorum subsp. saeculare</name>
    <dbReference type="NCBI Taxonomy" id="78257"/>
    <lineage>
        <taxon>Bacteria</taxon>
        <taxon>Bacillati</taxon>
        <taxon>Actinomycetota</taxon>
        <taxon>Actinomycetes</taxon>
        <taxon>Bifidobacteriales</taxon>
        <taxon>Bifidobacteriaceae</taxon>
        <taxon>Bifidobacterium</taxon>
    </lineage>
</organism>
<dbReference type="RefSeq" id="WP_204469141.1">
    <property type="nucleotide sequence ID" value="NZ_JACLYU010000011.1"/>
</dbReference>
<dbReference type="PANTHER" id="PTHR14136">
    <property type="entry name" value="BTB_POZ DOMAIN-CONTAINING PROTEIN KCTD9"/>
    <property type="match status" value="1"/>
</dbReference>
<comment type="caution">
    <text evidence="1">The sequence shown here is derived from an EMBL/GenBank/DDBJ whole genome shotgun (WGS) entry which is preliminary data.</text>
</comment>
<reference evidence="1" key="1">
    <citation type="submission" date="2020-08" db="EMBL/GenBank/DDBJ databases">
        <authorList>
            <person name="Cejkova D."/>
            <person name="Kubasova T."/>
            <person name="Jahodarova E."/>
            <person name="Rychlik I."/>
        </authorList>
    </citation>
    <scope>NUCLEOTIDE SEQUENCE</scope>
    <source>
        <strain evidence="1">An836</strain>
    </source>
</reference>
<dbReference type="SUPFAM" id="SSF141571">
    <property type="entry name" value="Pentapeptide repeat-like"/>
    <property type="match status" value="1"/>
</dbReference>
<dbReference type="InterPro" id="IPR051082">
    <property type="entry name" value="Pentapeptide-BTB/POZ_domain"/>
</dbReference>
<gene>
    <name evidence="1" type="ORF">H7U32_06550</name>
</gene>
<accession>A0A938WW43</accession>
<evidence type="ECO:0000313" key="1">
    <source>
        <dbReference type="EMBL" id="MBM6699970.1"/>
    </source>
</evidence>
<dbReference type="AlphaFoldDB" id="A0A938WW43"/>
<dbReference type="PANTHER" id="PTHR14136:SF17">
    <property type="entry name" value="BTB_POZ DOMAIN-CONTAINING PROTEIN KCTD9"/>
    <property type="match status" value="1"/>
</dbReference>